<feature type="chain" id="PRO_5008556289" evidence="2">
    <location>
        <begin position="23"/>
        <end position="174"/>
    </location>
</feature>
<feature type="region of interest" description="Disordered" evidence="1">
    <location>
        <begin position="153"/>
        <end position="174"/>
    </location>
</feature>
<evidence type="ECO:0000313" key="5">
    <source>
        <dbReference type="Proteomes" id="UP000094256"/>
    </source>
</evidence>
<evidence type="ECO:0000256" key="1">
    <source>
        <dbReference type="SAM" id="MobiDB-lite"/>
    </source>
</evidence>
<dbReference type="InterPro" id="IPR002048">
    <property type="entry name" value="EF_hand_dom"/>
</dbReference>
<evidence type="ECO:0000256" key="2">
    <source>
        <dbReference type="SAM" id="SignalP"/>
    </source>
</evidence>
<evidence type="ECO:0000313" key="4">
    <source>
        <dbReference type="EMBL" id="AOH84250.1"/>
    </source>
</evidence>
<dbReference type="InterPro" id="IPR011992">
    <property type="entry name" value="EF-hand-dom_pair"/>
</dbReference>
<evidence type="ECO:0000259" key="3">
    <source>
        <dbReference type="PROSITE" id="PS50222"/>
    </source>
</evidence>
<dbReference type="Pfam" id="PF13202">
    <property type="entry name" value="EF-hand_5"/>
    <property type="match status" value="2"/>
</dbReference>
<dbReference type="InterPro" id="IPR018247">
    <property type="entry name" value="EF_Hand_1_Ca_BS"/>
</dbReference>
<dbReference type="Gene3D" id="1.10.238.10">
    <property type="entry name" value="EF-hand"/>
    <property type="match status" value="1"/>
</dbReference>
<feature type="domain" description="EF-hand" evidence="3">
    <location>
        <begin position="122"/>
        <end position="157"/>
    </location>
</feature>
<dbReference type="AlphaFoldDB" id="A0A1B3ZA15"/>
<accession>A0A1B3ZA15</accession>
<name>A0A1B3ZA15_9SPHN</name>
<dbReference type="PROSITE" id="PS00018">
    <property type="entry name" value="EF_HAND_1"/>
    <property type="match status" value="1"/>
</dbReference>
<dbReference type="RefSeq" id="WP_069204815.1">
    <property type="nucleotide sequence ID" value="NZ_CP014168.1"/>
</dbReference>
<keyword evidence="5" id="KW-1185">Reference proteome</keyword>
<feature type="signal peptide" evidence="2">
    <location>
        <begin position="1"/>
        <end position="22"/>
    </location>
</feature>
<reference evidence="4 5" key="1">
    <citation type="submission" date="2016-01" db="EMBL/GenBank/DDBJ databases">
        <title>Complete genome and mega plasmid sequence of Sphingomonas panacis DCY99 elicits systemic resistance in rice to Xanthomonas oryzae.</title>
        <authorList>
            <person name="Kim Y.J."/>
            <person name="Yang D.C."/>
            <person name="Sing P."/>
        </authorList>
    </citation>
    <scope>NUCLEOTIDE SEQUENCE [LARGE SCALE GENOMIC DNA]</scope>
    <source>
        <strain evidence="4 5">DCY99</strain>
    </source>
</reference>
<dbReference type="PROSITE" id="PS50222">
    <property type="entry name" value="EF_HAND_2"/>
    <property type="match status" value="1"/>
</dbReference>
<dbReference type="SUPFAM" id="SSF47473">
    <property type="entry name" value="EF-hand"/>
    <property type="match status" value="1"/>
</dbReference>
<dbReference type="KEGG" id="span:AWL63_09975"/>
<dbReference type="GO" id="GO:0005509">
    <property type="term" value="F:calcium ion binding"/>
    <property type="evidence" value="ECO:0007669"/>
    <property type="project" value="InterPro"/>
</dbReference>
<dbReference type="Proteomes" id="UP000094256">
    <property type="component" value="Chromosome"/>
</dbReference>
<organism evidence="4 5">
    <name type="scientific">Sphingomonas panacis</name>
    <dbReference type="NCBI Taxonomy" id="1560345"/>
    <lineage>
        <taxon>Bacteria</taxon>
        <taxon>Pseudomonadati</taxon>
        <taxon>Pseudomonadota</taxon>
        <taxon>Alphaproteobacteria</taxon>
        <taxon>Sphingomonadales</taxon>
        <taxon>Sphingomonadaceae</taxon>
        <taxon>Sphingomonas</taxon>
    </lineage>
</organism>
<gene>
    <name evidence="4" type="ORF">AWL63_09975</name>
</gene>
<keyword evidence="2" id="KW-0732">Signal</keyword>
<proteinExistence type="predicted"/>
<dbReference type="PROSITE" id="PS51257">
    <property type="entry name" value="PROKAR_LIPOPROTEIN"/>
    <property type="match status" value="1"/>
</dbReference>
<dbReference type="EMBL" id="CP014168">
    <property type="protein sequence ID" value="AOH84250.1"/>
    <property type="molecule type" value="Genomic_DNA"/>
</dbReference>
<protein>
    <submittedName>
        <fullName evidence="4">Calcium-binding protein</fullName>
    </submittedName>
</protein>
<dbReference type="OrthoDB" id="5470953at2"/>
<dbReference type="STRING" id="1560345.AWL63_09975"/>
<sequence length="174" mass="17966">MRPCVRSAALAALSALACAAGAQQPAPATGTPAPGQPLATIVAEPVAMMIAACDANGDAIVSRAELATCVAHSFASADAGHKGSIGYIDYGDWARTWLGDANALPSPFEVDSDGDNRITLTELQARFDTIFVRLDRDHDGNLTRAELLTIRSGVGNGDRAPGKRGKKRGGPEAP</sequence>